<dbReference type="InterPro" id="IPR006813">
    <property type="entry name" value="Glyco_trans_17"/>
</dbReference>
<dbReference type="PANTHER" id="PTHR12224">
    <property type="entry name" value="BETA-1,4-MANNOSYL-GLYCOPROTEIN BETA-1,4-N-ACETYLGLUCOSAMINYL-TRANSFERASE"/>
    <property type="match status" value="1"/>
</dbReference>
<accession>A0A0G4FYM3</accession>
<evidence type="ECO:0000256" key="1">
    <source>
        <dbReference type="SAM" id="MobiDB-lite"/>
    </source>
</evidence>
<sequence length="609" mass="68359">MVPFLLYVALARSKLPADFQVLSRDELEWFASLCGYPDLVQTCNMSAFTQTLNCIGQALWPGSETMPENPERLMFALKPYILADIAEPLSPSASPDTPQDAGTRTGKETVSADPWGGADGRVLTPPPVSIDCASPKFSRVLDGSPLSSVSLPPRLIVDFIMFGWDVHLLEVRLLELFDVVDLFFIQEAPEASQGWMKPLLLVSLFRQERFKRFRSKVILNIPEETDRRVTRRQRQMLFRVGFWKRQGDNSYVIEKEWRSEIVNTFRSLLYTPEGRLSDPMPLAVQVQEMTSTPPPFVRASAAALSGIKCFTGSSLQLTERHECVGLPVLEQIRERMKKFRKGQVEGMGVGTGRESEKHTGMNGKADEVLGIASDADEIPKREAVAHVRNCLFRPPPLPGTIGREGSWFPFPLLFPAVLQKVNFDWFFRRNQMMEEAPGFEEYPQVREFLWRMGPFVSPMAFFFSHRSILRYETGRFLKHTGNHVGLGAGTHLSSQSEPASTIMKAACAADESYDGALSRKLIRMSGEGSLTASDAVAELTWECRHKSELVHKVQLDPLLQRLFPPTVPWAVLTSPRRFCFQSGGSGLSDEAEFLGPLARTKDPHLLDEC</sequence>
<feature type="compositionally biased region" description="Polar residues" evidence="1">
    <location>
        <begin position="91"/>
        <end position="102"/>
    </location>
</feature>
<reference evidence="2" key="1">
    <citation type="submission" date="2014-11" db="EMBL/GenBank/DDBJ databases">
        <authorList>
            <person name="Otto D Thomas"/>
            <person name="Naeem Raeece"/>
        </authorList>
    </citation>
    <scope>NUCLEOTIDE SEQUENCE</scope>
</reference>
<dbReference type="GO" id="GO:0003830">
    <property type="term" value="F:beta-1,4-mannosylglycoprotein 4-beta-N-acetylglucosaminyltransferase activity"/>
    <property type="evidence" value="ECO:0007669"/>
    <property type="project" value="InterPro"/>
</dbReference>
<dbReference type="EMBL" id="CDMZ01000739">
    <property type="protein sequence ID" value="CEM20498.1"/>
    <property type="molecule type" value="Genomic_DNA"/>
</dbReference>
<evidence type="ECO:0000313" key="2">
    <source>
        <dbReference type="EMBL" id="CEM20498.1"/>
    </source>
</evidence>
<protein>
    <submittedName>
        <fullName evidence="2">Uncharacterized protein</fullName>
    </submittedName>
</protein>
<dbReference type="PANTHER" id="PTHR12224:SF0">
    <property type="entry name" value="BETA-1,4-MANNOSYL-GLYCOPROTEIN 4-BETA-N-ACETYLGLUCOSAMINYLTRANSFERASE"/>
    <property type="match status" value="1"/>
</dbReference>
<proteinExistence type="predicted"/>
<name>A0A0G4FYM3_9ALVE</name>
<gene>
    <name evidence="2" type="ORF">Cvel_3914</name>
</gene>
<dbReference type="GO" id="GO:0016020">
    <property type="term" value="C:membrane"/>
    <property type="evidence" value="ECO:0007669"/>
    <property type="project" value="InterPro"/>
</dbReference>
<dbReference type="VEuPathDB" id="CryptoDB:Cvel_3914"/>
<organism evidence="2">
    <name type="scientific">Chromera velia CCMP2878</name>
    <dbReference type="NCBI Taxonomy" id="1169474"/>
    <lineage>
        <taxon>Eukaryota</taxon>
        <taxon>Sar</taxon>
        <taxon>Alveolata</taxon>
        <taxon>Colpodellida</taxon>
        <taxon>Chromeraceae</taxon>
        <taxon>Chromera</taxon>
    </lineage>
</organism>
<dbReference type="Pfam" id="PF04724">
    <property type="entry name" value="Glyco_transf_17"/>
    <property type="match status" value="1"/>
</dbReference>
<dbReference type="AlphaFoldDB" id="A0A0G4FYM3"/>
<dbReference type="GO" id="GO:0006044">
    <property type="term" value="P:N-acetylglucosamine metabolic process"/>
    <property type="evidence" value="ECO:0007669"/>
    <property type="project" value="TreeGrafter"/>
</dbReference>
<feature type="region of interest" description="Disordered" evidence="1">
    <location>
        <begin position="90"/>
        <end position="121"/>
    </location>
</feature>